<dbReference type="Pfam" id="PF00126">
    <property type="entry name" value="HTH_1"/>
    <property type="match status" value="1"/>
</dbReference>
<reference evidence="6" key="1">
    <citation type="submission" date="2023-01" db="EMBL/GenBank/DDBJ databases">
        <title>Xenophilus mangrovi sp. nov., isolated from soil of Mangrove nature reserve.</title>
        <authorList>
            <person name="Xu S."/>
            <person name="Liu Z."/>
            <person name="Xu Y."/>
        </authorList>
    </citation>
    <scope>NUCLEOTIDE SEQUENCE</scope>
    <source>
        <strain evidence="6">YW8</strain>
    </source>
</reference>
<protein>
    <submittedName>
        <fullName evidence="6">LysR family transcriptional regulator</fullName>
    </submittedName>
</protein>
<evidence type="ECO:0000256" key="4">
    <source>
        <dbReference type="ARBA" id="ARBA00023163"/>
    </source>
</evidence>
<dbReference type="Gene3D" id="3.40.190.290">
    <property type="match status" value="1"/>
</dbReference>
<evidence type="ECO:0000256" key="3">
    <source>
        <dbReference type="ARBA" id="ARBA00023125"/>
    </source>
</evidence>
<dbReference type="GO" id="GO:0003677">
    <property type="term" value="F:DNA binding"/>
    <property type="evidence" value="ECO:0007669"/>
    <property type="project" value="UniProtKB-KW"/>
</dbReference>
<dbReference type="PRINTS" id="PR00039">
    <property type="entry name" value="HTHLYSR"/>
</dbReference>
<dbReference type="AlphaFoldDB" id="A0AAE3N2X9"/>
<gene>
    <name evidence="6" type="ORF">PGB34_00180</name>
</gene>
<dbReference type="GO" id="GO:0005829">
    <property type="term" value="C:cytosol"/>
    <property type="evidence" value="ECO:0007669"/>
    <property type="project" value="TreeGrafter"/>
</dbReference>
<dbReference type="FunFam" id="1.10.10.10:FF:000001">
    <property type="entry name" value="LysR family transcriptional regulator"/>
    <property type="match status" value="1"/>
</dbReference>
<evidence type="ECO:0000259" key="5">
    <source>
        <dbReference type="PROSITE" id="PS50931"/>
    </source>
</evidence>
<organism evidence="6 7">
    <name type="scientific">Xenophilus arseniciresistens</name>
    <dbReference type="NCBI Taxonomy" id="1283306"/>
    <lineage>
        <taxon>Bacteria</taxon>
        <taxon>Pseudomonadati</taxon>
        <taxon>Pseudomonadota</taxon>
        <taxon>Betaproteobacteria</taxon>
        <taxon>Burkholderiales</taxon>
        <taxon>Comamonadaceae</taxon>
        <taxon>Xenophilus</taxon>
    </lineage>
</organism>
<dbReference type="PANTHER" id="PTHR30419">
    <property type="entry name" value="HTH-TYPE TRANSCRIPTIONAL REGULATOR YBHD"/>
    <property type="match status" value="1"/>
</dbReference>
<evidence type="ECO:0000313" key="7">
    <source>
        <dbReference type="Proteomes" id="UP001212602"/>
    </source>
</evidence>
<accession>A0AAE3N2X9</accession>
<dbReference type="EMBL" id="JAQIPB010000001">
    <property type="protein sequence ID" value="MDA7414765.1"/>
    <property type="molecule type" value="Genomic_DNA"/>
</dbReference>
<dbReference type="SUPFAM" id="SSF46785">
    <property type="entry name" value="Winged helix' DNA-binding domain"/>
    <property type="match status" value="1"/>
</dbReference>
<evidence type="ECO:0000313" key="6">
    <source>
        <dbReference type="EMBL" id="MDA7414765.1"/>
    </source>
</evidence>
<dbReference type="InterPro" id="IPR005119">
    <property type="entry name" value="LysR_subst-bd"/>
</dbReference>
<comment type="similarity">
    <text evidence="1">Belongs to the LysR transcriptional regulatory family.</text>
</comment>
<keyword evidence="4" id="KW-0804">Transcription</keyword>
<dbReference type="SUPFAM" id="SSF53850">
    <property type="entry name" value="Periplasmic binding protein-like II"/>
    <property type="match status" value="1"/>
</dbReference>
<keyword evidence="7" id="KW-1185">Reference proteome</keyword>
<evidence type="ECO:0000256" key="2">
    <source>
        <dbReference type="ARBA" id="ARBA00023015"/>
    </source>
</evidence>
<proteinExistence type="inferred from homology"/>
<dbReference type="InterPro" id="IPR036388">
    <property type="entry name" value="WH-like_DNA-bd_sf"/>
</dbReference>
<keyword evidence="3" id="KW-0238">DNA-binding</keyword>
<dbReference type="InterPro" id="IPR000847">
    <property type="entry name" value="LysR_HTH_N"/>
</dbReference>
<dbReference type="Gene3D" id="1.10.10.10">
    <property type="entry name" value="Winged helix-like DNA-binding domain superfamily/Winged helix DNA-binding domain"/>
    <property type="match status" value="1"/>
</dbReference>
<dbReference type="CDD" id="cd08440">
    <property type="entry name" value="PBP2_LTTR_like_4"/>
    <property type="match status" value="1"/>
</dbReference>
<dbReference type="RefSeq" id="WP_271426047.1">
    <property type="nucleotide sequence ID" value="NZ_JAQIPB010000001.1"/>
</dbReference>
<dbReference type="PROSITE" id="PS50931">
    <property type="entry name" value="HTH_LYSR"/>
    <property type="match status" value="1"/>
</dbReference>
<dbReference type="Proteomes" id="UP001212602">
    <property type="component" value="Unassembled WGS sequence"/>
</dbReference>
<dbReference type="GO" id="GO:0003700">
    <property type="term" value="F:DNA-binding transcription factor activity"/>
    <property type="evidence" value="ECO:0007669"/>
    <property type="project" value="InterPro"/>
</dbReference>
<evidence type="ECO:0000256" key="1">
    <source>
        <dbReference type="ARBA" id="ARBA00009437"/>
    </source>
</evidence>
<dbReference type="Pfam" id="PF03466">
    <property type="entry name" value="LysR_substrate"/>
    <property type="match status" value="1"/>
</dbReference>
<sequence length="300" mass="32749">MSIKSSLPELRVFLALAESGHFTRAAERLGMSQSSLSAALGKLERLLGARLFDRHTRACRLTDAGTALLPAAQRLVADWEHLVADAQDFGRNARGRVSVAAPNAQCALLLPPVVRAFSERYPGVRVQLHDVPEHEVHALVRHGTADLGIATQTDARSDLVATPLSSDRFIAVMAPGSPLTARRTLEWQQVAREPLIGYLPGNPVRRLLEEKLAERGIRLTYAFEIALPWTMMGLAREGLGVAIVTKALQPMARWHGLEVRSVGRPQVARTMTLLRAPGNLLSPAVAAFRDLLIAHEAERS</sequence>
<dbReference type="PANTHER" id="PTHR30419:SF30">
    <property type="entry name" value="LYSR FAMILY TRANSCRIPTIONAL REGULATOR"/>
    <property type="match status" value="1"/>
</dbReference>
<feature type="domain" description="HTH lysR-type" evidence="5">
    <location>
        <begin position="1"/>
        <end position="62"/>
    </location>
</feature>
<name>A0AAE3N2X9_9BURK</name>
<dbReference type="InterPro" id="IPR036390">
    <property type="entry name" value="WH_DNA-bd_sf"/>
</dbReference>
<keyword evidence="2" id="KW-0805">Transcription regulation</keyword>
<comment type="caution">
    <text evidence="6">The sequence shown here is derived from an EMBL/GenBank/DDBJ whole genome shotgun (WGS) entry which is preliminary data.</text>
</comment>
<dbReference type="InterPro" id="IPR050950">
    <property type="entry name" value="HTH-type_LysR_regulators"/>
</dbReference>